<evidence type="ECO:0000259" key="1">
    <source>
        <dbReference type="Pfam" id="PF05504"/>
    </source>
</evidence>
<name>A0A7W5CA00_9BACL</name>
<evidence type="ECO:0000313" key="3">
    <source>
        <dbReference type="Proteomes" id="UP000518605"/>
    </source>
</evidence>
<dbReference type="GO" id="GO:0009847">
    <property type="term" value="P:spore germination"/>
    <property type="evidence" value="ECO:0007669"/>
    <property type="project" value="InterPro"/>
</dbReference>
<comment type="caution">
    <text evidence="2">The sequence shown here is derived from an EMBL/GenBank/DDBJ whole genome shotgun (WGS) entry which is preliminary data.</text>
</comment>
<reference evidence="2 3" key="1">
    <citation type="submission" date="2020-08" db="EMBL/GenBank/DDBJ databases">
        <title>Genomic Encyclopedia of Type Strains, Phase III (KMG-III): the genomes of soil and plant-associated and newly described type strains.</title>
        <authorList>
            <person name="Whitman W."/>
        </authorList>
    </citation>
    <scope>NUCLEOTIDE SEQUENCE [LARGE SCALE GENOMIC DNA]</scope>
    <source>
        <strain evidence="2 3">CECT 8234</strain>
    </source>
</reference>
<protein>
    <recommendedName>
        <fullName evidence="1">Spore germination GerAC-like C-terminal domain-containing protein</fullName>
    </recommendedName>
</protein>
<gene>
    <name evidence="2" type="ORF">FHS16_003961</name>
</gene>
<proteinExistence type="predicted"/>
<dbReference type="InterPro" id="IPR038501">
    <property type="entry name" value="Spore_GerAC_C_sf"/>
</dbReference>
<accession>A0A7W5CA00</accession>
<dbReference type="Pfam" id="PF05504">
    <property type="entry name" value="Spore_GerAC"/>
    <property type="match status" value="1"/>
</dbReference>
<sequence>MVIVGSKLNYRFSKDNKSPKVTIHLTIKGEILDSMGIHFPTQEQRMIKDRFEKDLEKEGMDLFQIFIKEGIDPLGIGDFVRSKTRKWEGKVWKLEYQTLNVRLIVKVNLTETGIRK</sequence>
<dbReference type="EMBL" id="JACHXW010000012">
    <property type="protein sequence ID" value="MBB3153886.1"/>
    <property type="molecule type" value="Genomic_DNA"/>
</dbReference>
<dbReference type="PANTHER" id="PTHR35789:SF1">
    <property type="entry name" value="SPORE GERMINATION PROTEIN B3"/>
    <property type="match status" value="1"/>
</dbReference>
<dbReference type="Proteomes" id="UP000518605">
    <property type="component" value="Unassembled WGS sequence"/>
</dbReference>
<dbReference type="AlphaFoldDB" id="A0A7W5CA00"/>
<dbReference type="Gene3D" id="3.30.300.210">
    <property type="entry name" value="Nutrient germinant receptor protein C, domain 3"/>
    <property type="match status" value="1"/>
</dbReference>
<dbReference type="GO" id="GO:0016020">
    <property type="term" value="C:membrane"/>
    <property type="evidence" value="ECO:0007669"/>
    <property type="project" value="InterPro"/>
</dbReference>
<evidence type="ECO:0000313" key="2">
    <source>
        <dbReference type="EMBL" id="MBB3153886.1"/>
    </source>
</evidence>
<dbReference type="InterPro" id="IPR008844">
    <property type="entry name" value="Spore_GerAC-like"/>
</dbReference>
<feature type="domain" description="Spore germination GerAC-like C-terminal" evidence="1">
    <location>
        <begin position="4"/>
        <end position="113"/>
    </location>
</feature>
<dbReference type="InterPro" id="IPR046953">
    <property type="entry name" value="Spore_GerAC-like_C"/>
</dbReference>
<dbReference type="PANTHER" id="PTHR35789">
    <property type="entry name" value="SPORE GERMINATION PROTEIN B3"/>
    <property type="match status" value="1"/>
</dbReference>
<keyword evidence="3" id="KW-1185">Reference proteome</keyword>
<organism evidence="2 3">
    <name type="scientific">Paenibacillus endophyticus</name>
    <dbReference type="NCBI Taxonomy" id="1294268"/>
    <lineage>
        <taxon>Bacteria</taxon>
        <taxon>Bacillati</taxon>
        <taxon>Bacillota</taxon>
        <taxon>Bacilli</taxon>
        <taxon>Bacillales</taxon>
        <taxon>Paenibacillaceae</taxon>
        <taxon>Paenibacillus</taxon>
    </lineage>
</organism>